<evidence type="ECO:0000313" key="2">
    <source>
        <dbReference type="Proteomes" id="UP000680815"/>
    </source>
</evidence>
<dbReference type="EMBL" id="JAGIYZ010000047">
    <property type="protein sequence ID" value="MBP0466986.1"/>
    <property type="molecule type" value="Genomic_DNA"/>
</dbReference>
<organism evidence="1 2">
    <name type="scientific">Roseomonas nitratireducens</name>
    <dbReference type="NCBI Taxonomy" id="2820810"/>
    <lineage>
        <taxon>Bacteria</taxon>
        <taxon>Pseudomonadati</taxon>
        <taxon>Pseudomonadota</taxon>
        <taxon>Alphaproteobacteria</taxon>
        <taxon>Acetobacterales</taxon>
        <taxon>Roseomonadaceae</taxon>
        <taxon>Roseomonas</taxon>
    </lineage>
</organism>
<comment type="caution">
    <text evidence="1">The sequence shown here is derived from an EMBL/GenBank/DDBJ whole genome shotgun (WGS) entry which is preliminary data.</text>
</comment>
<proteinExistence type="predicted"/>
<gene>
    <name evidence="1" type="ORF">J5Y09_23865</name>
</gene>
<evidence type="ECO:0000313" key="1">
    <source>
        <dbReference type="EMBL" id="MBP0466986.1"/>
    </source>
</evidence>
<dbReference type="RefSeq" id="WP_209354358.1">
    <property type="nucleotide sequence ID" value="NZ_JAGIYZ010000047.1"/>
</dbReference>
<accession>A0ABS4B063</accession>
<name>A0ABS4B063_9PROT</name>
<protein>
    <submittedName>
        <fullName evidence="1">Uncharacterized protein</fullName>
    </submittedName>
</protein>
<dbReference type="Proteomes" id="UP000680815">
    <property type="component" value="Unassembled WGS sequence"/>
</dbReference>
<sequence>MAETLTIHLVNKAGDLRGRFEASHLATTAALLKGWFETVILSVPAFSAVAVRTDTKQGDVKARDLVCYLLTSAEDSIVAKRATEDITLGVSGSTMMGAADKAVVSEVYMRQIVQKGDPRANATTNREQLVAGCILHELIHNISDATTPVVTDVHKVKDGVICRELDGNPLTGTEAPNEVDNKVAATALTRRATGVKQHASAMPA</sequence>
<keyword evidence="2" id="KW-1185">Reference proteome</keyword>
<reference evidence="1 2" key="1">
    <citation type="submission" date="2021-03" db="EMBL/GenBank/DDBJ databases">
        <authorList>
            <person name="So Y."/>
        </authorList>
    </citation>
    <scope>NUCLEOTIDE SEQUENCE [LARGE SCALE GENOMIC DNA]</scope>
    <source>
        <strain evidence="1 2">PWR1</strain>
    </source>
</reference>